<dbReference type="InterPro" id="IPR001387">
    <property type="entry name" value="Cro/C1-type_HTH"/>
</dbReference>
<name>A0A919MJN1_9ACTN</name>
<feature type="domain" description="HTH cro/C1-type" evidence="3">
    <location>
        <begin position="21"/>
        <end position="75"/>
    </location>
</feature>
<protein>
    <recommendedName>
        <fullName evidence="3">HTH cro/C1-type domain-containing protein</fullName>
    </recommendedName>
</protein>
<sequence length="92" mass="9436">MTPPSGPVRSPDGDGAAGTRVRAARKEIGLTQQGLAAAVQVSRQTIIAMETGDYAPSVYLAIKVAKALRSSVEALWDPEPPGEGLPRAAAAP</sequence>
<dbReference type="SUPFAM" id="SSF47413">
    <property type="entry name" value="lambda repressor-like DNA-binding domains"/>
    <property type="match status" value="1"/>
</dbReference>
<keyword evidence="1" id="KW-0238">DNA-binding</keyword>
<dbReference type="InterPro" id="IPR010982">
    <property type="entry name" value="Lambda_DNA-bd_dom_sf"/>
</dbReference>
<evidence type="ECO:0000256" key="2">
    <source>
        <dbReference type="SAM" id="MobiDB-lite"/>
    </source>
</evidence>
<evidence type="ECO:0000313" key="4">
    <source>
        <dbReference type="EMBL" id="GIE46822.1"/>
    </source>
</evidence>
<keyword evidence="5" id="KW-1185">Reference proteome</keyword>
<reference evidence="4" key="1">
    <citation type="submission" date="2021-01" db="EMBL/GenBank/DDBJ databases">
        <title>Whole genome shotgun sequence of Actinoplanes nipponensis NBRC 14063.</title>
        <authorList>
            <person name="Komaki H."/>
            <person name="Tamura T."/>
        </authorList>
    </citation>
    <scope>NUCLEOTIDE SEQUENCE</scope>
    <source>
        <strain evidence="4">NBRC 14063</strain>
    </source>
</reference>
<dbReference type="PANTHER" id="PTHR46558">
    <property type="entry name" value="TRACRIPTIONAL REGULATORY PROTEIN-RELATED-RELATED"/>
    <property type="match status" value="1"/>
</dbReference>
<dbReference type="AlphaFoldDB" id="A0A919MJN1"/>
<dbReference type="RefSeq" id="WP_203763539.1">
    <property type="nucleotide sequence ID" value="NZ_BAAAYJ010000113.1"/>
</dbReference>
<comment type="caution">
    <text evidence="4">The sequence shown here is derived from an EMBL/GenBank/DDBJ whole genome shotgun (WGS) entry which is preliminary data.</text>
</comment>
<dbReference type="Pfam" id="PF01381">
    <property type="entry name" value="HTH_3"/>
    <property type="match status" value="1"/>
</dbReference>
<dbReference type="Gene3D" id="1.10.260.40">
    <property type="entry name" value="lambda repressor-like DNA-binding domains"/>
    <property type="match status" value="1"/>
</dbReference>
<evidence type="ECO:0000313" key="5">
    <source>
        <dbReference type="Proteomes" id="UP000647172"/>
    </source>
</evidence>
<organism evidence="4 5">
    <name type="scientific">Actinoplanes nipponensis</name>
    <dbReference type="NCBI Taxonomy" id="135950"/>
    <lineage>
        <taxon>Bacteria</taxon>
        <taxon>Bacillati</taxon>
        <taxon>Actinomycetota</taxon>
        <taxon>Actinomycetes</taxon>
        <taxon>Micromonosporales</taxon>
        <taxon>Micromonosporaceae</taxon>
        <taxon>Actinoplanes</taxon>
    </lineage>
</organism>
<dbReference type="EMBL" id="BOMQ01000008">
    <property type="protein sequence ID" value="GIE46822.1"/>
    <property type="molecule type" value="Genomic_DNA"/>
</dbReference>
<gene>
    <name evidence="4" type="ORF">Ani05nite_03560</name>
</gene>
<dbReference type="CDD" id="cd00093">
    <property type="entry name" value="HTH_XRE"/>
    <property type="match status" value="1"/>
</dbReference>
<dbReference type="SMART" id="SM00530">
    <property type="entry name" value="HTH_XRE"/>
    <property type="match status" value="1"/>
</dbReference>
<dbReference type="PANTHER" id="PTHR46558:SF4">
    <property type="entry name" value="DNA-BIDING PHAGE PROTEIN"/>
    <property type="match status" value="1"/>
</dbReference>
<dbReference type="Proteomes" id="UP000647172">
    <property type="component" value="Unassembled WGS sequence"/>
</dbReference>
<dbReference type="GO" id="GO:0003677">
    <property type="term" value="F:DNA binding"/>
    <property type="evidence" value="ECO:0007669"/>
    <property type="project" value="UniProtKB-KW"/>
</dbReference>
<dbReference type="PROSITE" id="PS50943">
    <property type="entry name" value="HTH_CROC1"/>
    <property type="match status" value="1"/>
</dbReference>
<evidence type="ECO:0000259" key="3">
    <source>
        <dbReference type="PROSITE" id="PS50943"/>
    </source>
</evidence>
<evidence type="ECO:0000256" key="1">
    <source>
        <dbReference type="ARBA" id="ARBA00023125"/>
    </source>
</evidence>
<feature type="region of interest" description="Disordered" evidence="2">
    <location>
        <begin position="1"/>
        <end position="20"/>
    </location>
</feature>
<proteinExistence type="predicted"/>
<accession>A0A919MJN1</accession>